<reference evidence="3" key="1">
    <citation type="submission" date="2023-03" db="EMBL/GenBank/DDBJ databases">
        <title>Multiphase analysis and comparison of six strains from genera Psychromarinibacter, Lutimaribacter, and Maritimibacter, including a novel species: Psychromarinibacter sediminicola sp. nov.</title>
        <authorList>
            <person name="Wang Y.-H."/>
            <person name="Ye M.-Q."/>
            <person name="Du Z.-J."/>
        </authorList>
    </citation>
    <scope>NUCLEOTIDE SEQUENCE</scope>
    <source>
        <strain evidence="3">C21-152</strain>
    </source>
</reference>
<dbReference type="NCBIfam" id="TIGR01840">
    <property type="entry name" value="esterase_phb"/>
    <property type="match status" value="1"/>
</dbReference>
<proteinExistence type="predicted"/>
<evidence type="ECO:0000313" key="4">
    <source>
        <dbReference type="Proteomes" id="UP001220964"/>
    </source>
</evidence>
<dbReference type="PANTHER" id="PTHR43037">
    <property type="entry name" value="UNNAMED PRODUCT-RELATED"/>
    <property type="match status" value="1"/>
</dbReference>
<sequence length="361" mass="37678">MNDDFATAMRRSLDQTRAGHPFAATRTIQAALAGSAETPSPADVMPKAMAFRRAKPTGPRSRLSQVVSELSKRAKGFEAPSSRAQPVVDVPDGALFERRAHAGPHGARDYYLYRPSDQEAPVRGVILMLHGCTQSSEDFAAGTRMNTQAERHGLVVAYPEQTRAHNAQACWNWFRPGDRSRAGGEAALLADLAAAVAEEHDVPAGRVFVAGLSAGGAMAAILAQTHPEVFAAAGVHSGLAPGSASDVMSALGAMRGQPASDAEPLAVPAIIFQGSADNTVAPVNAGRLAGPLEDAVPVSGEEAGRRYDVLRARNAAGHPVEVWRIDGAGHAWSGGHAGGSYADPQGPDASAEMVRFFLARA</sequence>
<evidence type="ECO:0000313" key="3">
    <source>
        <dbReference type="EMBL" id="MDF0603815.1"/>
    </source>
</evidence>
<evidence type="ECO:0000256" key="2">
    <source>
        <dbReference type="ARBA" id="ARBA00022801"/>
    </source>
</evidence>
<comment type="caution">
    <text evidence="3">The sequence shown here is derived from an EMBL/GenBank/DDBJ whole genome shotgun (WGS) entry which is preliminary data.</text>
</comment>
<keyword evidence="1" id="KW-0732">Signal</keyword>
<dbReference type="AlphaFoldDB" id="A0AAE3TAJ9"/>
<dbReference type="InterPro" id="IPR029058">
    <property type="entry name" value="AB_hydrolase_fold"/>
</dbReference>
<dbReference type="PANTHER" id="PTHR43037:SF1">
    <property type="entry name" value="BLL1128 PROTEIN"/>
    <property type="match status" value="1"/>
</dbReference>
<dbReference type="EMBL" id="JARGYC010000142">
    <property type="protein sequence ID" value="MDF0603815.1"/>
    <property type="molecule type" value="Genomic_DNA"/>
</dbReference>
<dbReference type="InterPro" id="IPR010126">
    <property type="entry name" value="Esterase_phb"/>
</dbReference>
<dbReference type="Pfam" id="PF10503">
    <property type="entry name" value="Esterase_PHB"/>
    <property type="match status" value="1"/>
</dbReference>
<dbReference type="Proteomes" id="UP001220964">
    <property type="component" value="Unassembled WGS sequence"/>
</dbReference>
<organism evidence="3 4">
    <name type="scientific">Psychromarinibacter sediminicola</name>
    <dbReference type="NCBI Taxonomy" id="3033385"/>
    <lineage>
        <taxon>Bacteria</taxon>
        <taxon>Pseudomonadati</taxon>
        <taxon>Pseudomonadota</taxon>
        <taxon>Alphaproteobacteria</taxon>
        <taxon>Rhodobacterales</taxon>
        <taxon>Paracoccaceae</taxon>
        <taxon>Psychromarinibacter</taxon>
    </lineage>
</organism>
<gene>
    <name evidence="3" type="ORF">P1J78_24175</name>
</gene>
<accession>A0AAE3TAJ9</accession>
<keyword evidence="2" id="KW-0378">Hydrolase</keyword>
<dbReference type="RefSeq" id="WP_275569925.1">
    <property type="nucleotide sequence ID" value="NZ_JARGYC010000142.1"/>
</dbReference>
<keyword evidence="4" id="KW-1185">Reference proteome</keyword>
<protein>
    <submittedName>
        <fullName evidence="3">PHB depolymerase family esterase</fullName>
    </submittedName>
</protein>
<dbReference type="Gene3D" id="3.40.50.1820">
    <property type="entry name" value="alpha/beta hydrolase"/>
    <property type="match status" value="1"/>
</dbReference>
<evidence type="ECO:0000256" key="1">
    <source>
        <dbReference type="ARBA" id="ARBA00022729"/>
    </source>
</evidence>
<dbReference type="InterPro" id="IPR050955">
    <property type="entry name" value="Plant_Biomass_Hydrol_Est"/>
</dbReference>
<dbReference type="SUPFAM" id="SSF53474">
    <property type="entry name" value="alpha/beta-Hydrolases"/>
    <property type="match status" value="1"/>
</dbReference>
<name>A0AAE3TAJ9_9RHOB</name>
<dbReference type="GO" id="GO:0005576">
    <property type="term" value="C:extracellular region"/>
    <property type="evidence" value="ECO:0007669"/>
    <property type="project" value="InterPro"/>
</dbReference>
<dbReference type="GO" id="GO:0016787">
    <property type="term" value="F:hydrolase activity"/>
    <property type="evidence" value="ECO:0007669"/>
    <property type="project" value="UniProtKB-KW"/>
</dbReference>